<dbReference type="EMBL" id="JAGSPB010000001">
    <property type="protein sequence ID" value="MBV7265862.1"/>
    <property type="molecule type" value="Genomic_DNA"/>
</dbReference>
<dbReference type="Proteomes" id="UP000699975">
    <property type="component" value="Unassembled WGS sequence"/>
</dbReference>
<dbReference type="NCBIfam" id="TIGR03177">
    <property type="entry name" value="pilus_cpaB"/>
    <property type="match status" value="1"/>
</dbReference>
<dbReference type="RefSeq" id="WP_218316270.1">
    <property type="nucleotide sequence ID" value="NZ_JAGSPB010000001.1"/>
</dbReference>
<organism evidence="3 4">
    <name type="scientific">Erythrobacter ani</name>
    <dbReference type="NCBI Taxonomy" id="2827235"/>
    <lineage>
        <taxon>Bacteria</taxon>
        <taxon>Pseudomonadati</taxon>
        <taxon>Pseudomonadota</taxon>
        <taxon>Alphaproteobacteria</taxon>
        <taxon>Sphingomonadales</taxon>
        <taxon>Erythrobacteraceae</taxon>
        <taxon>Erythrobacter/Porphyrobacter group</taxon>
        <taxon>Erythrobacter</taxon>
    </lineage>
</organism>
<comment type="caution">
    <text evidence="3">The sequence shown here is derived from an EMBL/GenBank/DDBJ whole genome shotgun (WGS) entry which is preliminary data.</text>
</comment>
<gene>
    <name evidence="3" type="primary">cpaB</name>
    <name evidence="3" type="ORF">KCG45_06690</name>
</gene>
<evidence type="ECO:0000313" key="4">
    <source>
        <dbReference type="Proteomes" id="UP000699975"/>
    </source>
</evidence>
<reference evidence="3 4" key="1">
    <citation type="submission" date="2021-04" db="EMBL/GenBank/DDBJ databases">
        <authorList>
            <person name="Pira H."/>
            <person name="Risdian C."/>
            <person name="Wink J."/>
        </authorList>
    </citation>
    <scope>NUCLEOTIDE SEQUENCE [LARGE SCALE GENOMIC DNA]</scope>
    <source>
        <strain evidence="3 4">WH131</strain>
    </source>
</reference>
<dbReference type="SMART" id="SM00858">
    <property type="entry name" value="SAF"/>
    <property type="match status" value="1"/>
</dbReference>
<evidence type="ECO:0000256" key="1">
    <source>
        <dbReference type="SAM" id="MobiDB-lite"/>
    </source>
</evidence>
<protein>
    <submittedName>
        <fullName evidence="3">Flp pilus assembly protein CpaB</fullName>
    </submittedName>
</protein>
<proteinExistence type="predicted"/>
<evidence type="ECO:0000259" key="2">
    <source>
        <dbReference type="SMART" id="SM00858"/>
    </source>
</evidence>
<dbReference type="CDD" id="cd11614">
    <property type="entry name" value="SAF_CpaB_FlgA_like"/>
    <property type="match status" value="1"/>
</dbReference>
<feature type="compositionally biased region" description="Low complexity" evidence="1">
    <location>
        <begin position="266"/>
        <end position="277"/>
    </location>
</feature>
<feature type="region of interest" description="Disordered" evidence="1">
    <location>
        <begin position="264"/>
        <end position="300"/>
    </location>
</feature>
<dbReference type="InterPro" id="IPR013974">
    <property type="entry name" value="SAF"/>
</dbReference>
<sequence>MNRRNLIVLAIAVAIGIFAVILANAYFTGVEERQEAIAQEQQLSRIVVATQPLEFGSPLTAENIRLQNFPASSVPQGAFRTIEGTLDGGRVALRPIVPGEPVLASKVSGSGGRAVLSANLPEGMRAVSVAVTEVTGVAGFARPGDVVDVILTRQIPGPGADASDLMTDVIMERVPLLGINQIASENATEPTVGKTATLQVDLFQAQKLALATRLGTLSLALRNVENDAAQAALTVTARDLGGRNLYIPARNEGSGPIAQAQFTPSAPRAAAAPARPRGPTMTIIRGTEGEDYPVDRAGGR</sequence>
<dbReference type="Pfam" id="PF16976">
    <property type="entry name" value="RcpC"/>
    <property type="match status" value="1"/>
</dbReference>
<dbReference type="InterPro" id="IPR017592">
    <property type="entry name" value="Pilus_assmbl_Flp-typ_CpaB"/>
</dbReference>
<evidence type="ECO:0000313" key="3">
    <source>
        <dbReference type="EMBL" id="MBV7265862.1"/>
    </source>
</evidence>
<accession>A0ABS6SMZ2</accession>
<name>A0ABS6SMZ2_9SPHN</name>
<feature type="domain" description="SAF" evidence="2">
    <location>
        <begin position="44"/>
        <end position="108"/>
    </location>
</feature>
<dbReference type="InterPro" id="IPR031571">
    <property type="entry name" value="RcpC_dom"/>
</dbReference>
<dbReference type="Pfam" id="PF08666">
    <property type="entry name" value="SAF"/>
    <property type="match status" value="1"/>
</dbReference>
<keyword evidence="4" id="KW-1185">Reference proteome</keyword>